<evidence type="ECO:0000313" key="3">
    <source>
        <dbReference type="Proteomes" id="UP000463951"/>
    </source>
</evidence>
<keyword evidence="1" id="KW-0472">Membrane</keyword>
<dbReference type="EMBL" id="AP019620">
    <property type="protein sequence ID" value="BBJ46723.1"/>
    <property type="molecule type" value="Genomic_DNA"/>
</dbReference>
<keyword evidence="1" id="KW-1133">Transmembrane helix</keyword>
<dbReference type="AlphaFoldDB" id="A0A499UXC2"/>
<dbReference type="Proteomes" id="UP000463951">
    <property type="component" value="Chromosome"/>
</dbReference>
<feature type="transmembrane region" description="Helical" evidence="1">
    <location>
        <begin position="20"/>
        <end position="40"/>
    </location>
</feature>
<protein>
    <submittedName>
        <fullName evidence="2">Uncharacterized protein</fullName>
    </submittedName>
</protein>
<reference evidence="2 3" key="1">
    <citation type="journal article" date="2020" name="Int. J. Syst. Evol. Microbiol.">
        <title>Reclassification of Streptomyces castelarensis and Streptomyces sporoclivatus as later heterotypic synonyms of Streptomyces antimycoticus.</title>
        <authorList>
            <person name="Komaki H."/>
            <person name="Tamura T."/>
        </authorList>
    </citation>
    <scope>NUCLEOTIDE SEQUENCE [LARGE SCALE GENOMIC DNA]</scope>
    <source>
        <strain evidence="2 3">NBRC 100767</strain>
    </source>
</reference>
<feature type="transmembrane region" description="Helical" evidence="1">
    <location>
        <begin position="61"/>
        <end position="82"/>
    </location>
</feature>
<organism evidence="2 3">
    <name type="scientific">Streptomyces antimycoticus</name>
    <dbReference type="NCBI Taxonomy" id="68175"/>
    <lineage>
        <taxon>Bacteria</taxon>
        <taxon>Bacillati</taxon>
        <taxon>Actinomycetota</taxon>
        <taxon>Actinomycetes</taxon>
        <taxon>Kitasatosporales</taxon>
        <taxon>Streptomycetaceae</taxon>
        <taxon>Streptomyces</taxon>
        <taxon>Streptomyces violaceusniger group</taxon>
    </lineage>
</organism>
<gene>
    <name evidence="2" type="ORF">SSPO_094410</name>
</gene>
<sequence>MLVLDSDVTLRAAVPVDVAVAVPTGVATSLVGAVFLVVMATRVRDGAGAPPADRLRIRSRAVFLTTTAVLAAALIGVTIAAVRLGDSKLLLGDVANWAQGRAGRTVSFVLETRVPGCSRRSSRARHSPWPEHSSRP</sequence>
<evidence type="ECO:0000256" key="1">
    <source>
        <dbReference type="SAM" id="Phobius"/>
    </source>
</evidence>
<proteinExistence type="predicted"/>
<name>A0A499UXC2_9ACTN</name>
<keyword evidence="1" id="KW-0812">Transmembrane</keyword>
<evidence type="ECO:0000313" key="2">
    <source>
        <dbReference type="EMBL" id="BBJ46723.1"/>
    </source>
</evidence>
<accession>A0A499UXC2</accession>